<dbReference type="HOGENOM" id="CLU_061076_0_0_1"/>
<feature type="region of interest" description="Disordered" evidence="1">
    <location>
        <begin position="358"/>
        <end position="385"/>
    </location>
</feature>
<protein>
    <submittedName>
        <fullName evidence="2">AlNc14C105G6205 protein</fullName>
    </submittedName>
</protein>
<dbReference type="SUPFAM" id="SSF53098">
    <property type="entry name" value="Ribonuclease H-like"/>
    <property type="match status" value="1"/>
</dbReference>
<evidence type="ECO:0000256" key="1">
    <source>
        <dbReference type="SAM" id="MobiDB-lite"/>
    </source>
</evidence>
<sequence length="385" mass="43889">MVIYKATALLDFPLLYGELKQHFLSTVQRRFEDYFRNPVYVVALFLHPKYKSLAISSELYNTKDTYGAIIFFASVWRFTKAKVRDMREAVRDYSKGIGYFADFDGVVTYPTEWWQNFKSKQPGIEGLRKLAILVHEIVPHVADIERMFSLLGYQHTKSRNNMSTSTLKKIGQLKRYLSLEKTRQVEFEKVERRGDSHKKNSAVKGDCGATLQRDIDMAEDKNADNNEDNDGIAASEDDETFCMLAELEQGSSMEDKHQRRLCLTSSRLDATRRSDVERVAAETMLELWLSIISEEDESKSSKAVLASNGAASSSTRNHRQSGHMLFGWRLALARTTKIGDLFDLNSTVLMAILTAKTQSTQNKNAPQKSASESRKDADDERTDWN</sequence>
<dbReference type="AlphaFoldDB" id="F0WHZ8"/>
<organism evidence="2">
    <name type="scientific">Albugo laibachii Nc14</name>
    <dbReference type="NCBI Taxonomy" id="890382"/>
    <lineage>
        <taxon>Eukaryota</taxon>
        <taxon>Sar</taxon>
        <taxon>Stramenopiles</taxon>
        <taxon>Oomycota</taxon>
        <taxon>Peronosporomycetes</taxon>
        <taxon>Albuginales</taxon>
        <taxon>Albuginaceae</taxon>
        <taxon>Albugo</taxon>
    </lineage>
</organism>
<gene>
    <name evidence="2" type="primary">AlNc14C105G6205</name>
    <name evidence="2" type="ORF">ALNC14_070180</name>
</gene>
<accession>F0WHZ8</accession>
<feature type="compositionally biased region" description="Polar residues" evidence="1">
    <location>
        <begin position="358"/>
        <end position="370"/>
    </location>
</feature>
<dbReference type="InterPro" id="IPR012337">
    <property type="entry name" value="RNaseH-like_sf"/>
</dbReference>
<reference evidence="2" key="1">
    <citation type="journal article" date="2011" name="PLoS Biol.">
        <title>Gene gain and loss during evolution of obligate parasitism in the white rust pathogen of Arabidopsis thaliana.</title>
        <authorList>
            <person name="Kemen E."/>
            <person name="Gardiner A."/>
            <person name="Schultz-Larsen T."/>
            <person name="Kemen A.C."/>
            <person name="Balmuth A.L."/>
            <person name="Robert-Seilaniantz A."/>
            <person name="Bailey K."/>
            <person name="Holub E."/>
            <person name="Studholme D.J."/>
            <person name="Maclean D."/>
            <person name="Jones J.D."/>
        </authorList>
    </citation>
    <scope>NUCLEOTIDE SEQUENCE</scope>
</reference>
<reference evidence="2" key="2">
    <citation type="submission" date="2011-02" db="EMBL/GenBank/DDBJ databases">
        <authorList>
            <person name="MacLean D."/>
        </authorList>
    </citation>
    <scope>NUCLEOTIDE SEQUENCE</scope>
</reference>
<name>F0WHZ8_9STRA</name>
<proteinExistence type="predicted"/>
<dbReference type="EMBL" id="FR824150">
    <property type="protein sequence ID" value="CCA20875.1"/>
    <property type="molecule type" value="Genomic_DNA"/>
</dbReference>
<evidence type="ECO:0000313" key="2">
    <source>
        <dbReference type="EMBL" id="CCA20875.1"/>
    </source>
</evidence>
<feature type="compositionally biased region" description="Basic and acidic residues" evidence="1">
    <location>
        <begin position="371"/>
        <end position="385"/>
    </location>
</feature>